<feature type="compositionally biased region" description="Basic residues" evidence="1">
    <location>
        <begin position="89"/>
        <end position="99"/>
    </location>
</feature>
<evidence type="ECO:0000256" key="1">
    <source>
        <dbReference type="SAM" id="MobiDB-lite"/>
    </source>
</evidence>
<feature type="region of interest" description="Disordered" evidence="1">
    <location>
        <begin position="89"/>
        <end position="132"/>
    </location>
</feature>
<evidence type="ECO:0000313" key="3">
    <source>
        <dbReference type="WBParaSite" id="jg10712"/>
    </source>
</evidence>
<dbReference type="AlphaFoldDB" id="A0A915CN06"/>
<reference evidence="3" key="1">
    <citation type="submission" date="2022-11" db="UniProtKB">
        <authorList>
            <consortium name="WormBaseParasite"/>
        </authorList>
    </citation>
    <scope>IDENTIFICATION</scope>
</reference>
<organism evidence="2 3">
    <name type="scientific">Ditylenchus dipsaci</name>
    <dbReference type="NCBI Taxonomy" id="166011"/>
    <lineage>
        <taxon>Eukaryota</taxon>
        <taxon>Metazoa</taxon>
        <taxon>Ecdysozoa</taxon>
        <taxon>Nematoda</taxon>
        <taxon>Chromadorea</taxon>
        <taxon>Rhabditida</taxon>
        <taxon>Tylenchina</taxon>
        <taxon>Tylenchomorpha</taxon>
        <taxon>Sphaerularioidea</taxon>
        <taxon>Anguinidae</taxon>
        <taxon>Anguininae</taxon>
        <taxon>Ditylenchus</taxon>
    </lineage>
</organism>
<name>A0A915CN06_9BILA</name>
<evidence type="ECO:0000313" key="2">
    <source>
        <dbReference type="Proteomes" id="UP000887574"/>
    </source>
</evidence>
<proteinExistence type="predicted"/>
<dbReference type="Proteomes" id="UP000887574">
    <property type="component" value="Unplaced"/>
</dbReference>
<dbReference type="WBParaSite" id="jg10712">
    <property type="protein sequence ID" value="jg10712"/>
    <property type="gene ID" value="jg10712"/>
</dbReference>
<keyword evidence="2" id="KW-1185">Reference proteome</keyword>
<protein>
    <submittedName>
        <fullName evidence="3">Uncharacterized protein</fullName>
    </submittedName>
</protein>
<accession>A0A915CN06</accession>
<sequence>MNADVRYPVVRGNARPYHNSYKRKFAMVLVVVEGWTNPTMDNRRLGVAQTTLISSQINFESSYLMHLAIVIEEQEEEHDTESRCLRCFAGRKKDRAPRRRSSEEGEENYTADNQEVAEKMERSPAIAKQEQR</sequence>